<gene>
    <name evidence="1" type="ORF">ACFQMA_11980</name>
</gene>
<dbReference type="AlphaFoldDB" id="A0ABD5Y2R1"/>
<dbReference type="Proteomes" id="UP001596432">
    <property type="component" value="Unassembled WGS sequence"/>
</dbReference>
<name>A0ABD5Y2R1_9EURY</name>
<keyword evidence="2" id="KW-1185">Reference proteome</keyword>
<evidence type="ECO:0000313" key="1">
    <source>
        <dbReference type="EMBL" id="MFC7140541.1"/>
    </source>
</evidence>
<evidence type="ECO:0000313" key="2">
    <source>
        <dbReference type="Proteomes" id="UP001596432"/>
    </source>
</evidence>
<dbReference type="GeneID" id="78820836"/>
<comment type="caution">
    <text evidence="1">The sequence shown here is derived from an EMBL/GenBank/DDBJ whole genome shotgun (WGS) entry which is preliminary data.</text>
</comment>
<reference evidence="1 2" key="1">
    <citation type="journal article" date="2019" name="Int. J. Syst. Evol. Microbiol.">
        <title>The Global Catalogue of Microorganisms (GCM) 10K type strain sequencing project: providing services to taxonomists for standard genome sequencing and annotation.</title>
        <authorList>
            <consortium name="The Broad Institute Genomics Platform"/>
            <consortium name="The Broad Institute Genome Sequencing Center for Infectious Disease"/>
            <person name="Wu L."/>
            <person name="Ma J."/>
        </authorList>
    </citation>
    <scope>NUCLEOTIDE SEQUENCE [LARGE SCALE GENOMIC DNA]</scope>
    <source>
        <strain evidence="1 2">XZYJT29</strain>
    </source>
</reference>
<sequence>MSNDFTVKNRQNVDAFDRLTLNADHRLTFEDGTLTAVYPAGADETEYVVALFPVEDGAVELPDGAVVLEATDTVVALTPATAYGGGE</sequence>
<accession>A0ABD5Y2R1</accession>
<dbReference type="EMBL" id="JBHTAS010000001">
    <property type="protein sequence ID" value="MFC7140541.1"/>
    <property type="molecule type" value="Genomic_DNA"/>
</dbReference>
<dbReference type="RefSeq" id="WP_274326096.1">
    <property type="nucleotide sequence ID" value="NZ_CP118158.1"/>
</dbReference>
<proteinExistence type="predicted"/>
<organism evidence="1 2">
    <name type="scientific">Halosimplex aquaticum</name>
    <dbReference type="NCBI Taxonomy" id="3026162"/>
    <lineage>
        <taxon>Archaea</taxon>
        <taxon>Methanobacteriati</taxon>
        <taxon>Methanobacteriota</taxon>
        <taxon>Stenosarchaea group</taxon>
        <taxon>Halobacteria</taxon>
        <taxon>Halobacteriales</taxon>
        <taxon>Haloarculaceae</taxon>
        <taxon>Halosimplex</taxon>
    </lineage>
</organism>
<protein>
    <submittedName>
        <fullName evidence="1">Uncharacterized protein</fullName>
    </submittedName>
</protein>